<dbReference type="AlphaFoldDB" id="A0A0E3QIX0"/>
<name>A0A0E3QIX0_METBA</name>
<gene>
    <name evidence="1" type="ORF">MSBRW_0587</name>
</gene>
<evidence type="ECO:0000313" key="2">
    <source>
        <dbReference type="Proteomes" id="UP000033038"/>
    </source>
</evidence>
<dbReference type="InterPro" id="IPR027417">
    <property type="entry name" value="P-loop_NTPase"/>
</dbReference>
<sequence>MVLMYYLILISNMMNLSEIETYINTHLESISVVTTILGVSVLGLLGYMFKPIREYIRKVSTPKDADILVEYDKYFTEKELEKLNIPYIQRIENNIERDVFKETTEFLKSSEQVLIIYGESGVGKTRLTIEISKRIKGSDIFARVFRFKRRCLFVNLRRYQSPKDVEEKLNAKLLEKTVLILDDYQYNMEVFSEVRNNAFKRNSKLIITTRPIFAKALNDRLELASVRELHLGRMDIKGILPENVDGSLKYAIEKISEGNPAITLLAIDYINKHSTTNDSVPKSSDKCKIQNH</sequence>
<dbReference type="Proteomes" id="UP000033038">
    <property type="component" value="Chromosome"/>
</dbReference>
<dbReference type="SUPFAM" id="SSF52540">
    <property type="entry name" value="P-loop containing nucleoside triphosphate hydrolases"/>
    <property type="match status" value="1"/>
</dbReference>
<dbReference type="Gene3D" id="3.40.50.300">
    <property type="entry name" value="P-loop containing nucleotide triphosphate hydrolases"/>
    <property type="match status" value="1"/>
</dbReference>
<reference evidence="1 2" key="1">
    <citation type="submission" date="2014-07" db="EMBL/GenBank/DDBJ databases">
        <title>Methanogenic archaea and the global carbon cycle.</title>
        <authorList>
            <person name="Henriksen J.R."/>
            <person name="Luke J."/>
            <person name="Reinhart S."/>
            <person name="Benedict M.N."/>
            <person name="Youngblut N.D."/>
            <person name="Metcalf M.E."/>
            <person name="Whitaker R.J."/>
            <person name="Metcalf W.W."/>
        </authorList>
    </citation>
    <scope>NUCLEOTIDE SEQUENCE [LARGE SCALE GENOMIC DNA]</scope>
    <source>
        <strain evidence="1 2">Wiesmoor</strain>
    </source>
</reference>
<dbReference type="EMBL" id="CP009526">
    <property type="protein sequence ID" value="AKB49840.1"/>
    <property type="molecule type" value="Genomic_DNA"/>
</dbReference>
<proteinExistence type="predicted"/>
<organism evidence="1 2">
    <name type="scientific">Methanosarcina barkeri str. Wiesmoor</name>
    <dbReference type="NCBI Taxonomy" id="1434109"/>
    <lineage>
        <taxon>Archaea</taxon>
        <taxon>Methanobacteriati</taxon>
        <taxon>Methanobacteriota</taxon>
        <taxon>Stenosarchaea group</taxon>
        <taxon>Methanomicrobia</taxon>
        <taxon>Methanosarcinales</taxon>
        <taxon>Methanosarcinaceae</taxon>
        <taxon>Methanosarcina</taxon>
    </lineage>
</organism>
<evidence type="ECO:0000313" key="1">
    <source>
        <dbReference type="EMBL" id="AKB49840.1"/>
    </source>
</evidence>
<protein>
    <submittedName>
        <fullName evidence="1">Uncharacterized protein</fullName>
    </submittedName>
</protein>
<dbReference type="GO" id="GO:0005524">
    <property type="term" value="F:ATP binding"/>
    <property type="evidence" value="ECO:0007669"/>
    <property type="project" value="InterPro"/>
</dbReference>
<dbReference type="PATRIC" id="fig|1434109.4.peg.716"/>
<dbReference type="KEGG" id="mbw:MSBRW_0587"/>
<dbReference type="HOGENOM" id="CLU_961758_0_0_2"/>
<accession>A0A0E3QIX0</accession>